<dbReference type="CDD" id="cd11378">
    <property type="entry name" value="DUF296"/>
    <property type="match status" value="1"/>
</dbReference>
<dbReference type="PANTHER" id="PTHR34988:SF1">
    <property type="entry name" value="DNA-BINDING PROTEIN"/>
    <property type="match status" value="1"/>
</dbReference>
<gene>
    <name evidence="2" type="ORF">NCTC12282_01740</name>
</gene>
<reference evidence="2 3" key="1">
    <citation type="submission" date="2019-03" db="EMBL/GenBank/DDBJ databases">
        <authorList>
            <consortium name="Pathogen Informatics"/>
        </authorList>
    </citation>
    <scope>NUCLEOTIDE SEQUENCE [LARGE SCALE GENOMIC DNA]</scope>
    <source>
        <strain evidence="2 3">NCTC12282</strain>
    </source>
</reference>
<dbReference type="Proteomes" id="UP000373449">
    <property type="component" value="Unassembled WGS sequence"/>
</dbReference>
<dbReference type="GO" id="GO:0003677">
    <property type="term" value="F:DNA binding"/>
    <property type="evidence" value="ECO:0007669"/>
    <property type="project" value="UniProtKB-KW"/>
</dbReference>
<feature type="domain" description="PPC" evidence="1">
    <location>
        <begin position="32"/>
        <end position="163"/>
    </location>
</feature>
<proteinExistence type="predicted"/>
<evidence type="ECO:0000259" key="1">
    <source>
        <dbReference type="PROSITE" id="PS51742"/>
    </source>
</evidence>
<accession>A0A484ZEE0</accession>
<dbReference type="SUPFAM" id="SSF117856">
    <property type="entry name" value="AF0104/ALDC/Ptd012-like"/>
    <property type="match status" value="1"/>
</dbReference>
<dbReference type="AlphaFoldDB" id="A0A484ZEE0"/>
<evidence type="ECO:0000313" key="3">
    <source>
        <dbReference type="Proteomes" id="UP000373449"/>
    </source>
</evidence>
<dbReference type="Gene3D" id="3.30.1330.80">
    <property type="entry name" value="Hypothetical protein, similar to alpha- acetolactate decarboxylase, domain 2"/>
    <property type="match status" value="1"/>
</dbReference>
<dbReference type="Pfam" id="PF03479">
    <property type="entry name" value="PCC"/>
    <property type="match status" value="1"/>
</dbReference>
<keyword evidence="2" id="KW-0238">DNA-binding</keyword>
<evidence type="ECO:0000313" key="2">
    <source>
        <dbReference type="EMBL" id="VFS46810.1"/>
    </source>
</evidence>
<sequence>MCGVKIDFRLYPQWLINIKSGICPMVVQSHHASTARFFALRLYPGQEVLSSLQQFITQNQLQAAFIAGCVGSLTDVALRFAGQPGTTLLHGKFEVVSLIGTLEQQGEHLHLSVSDETGKMTGGHLMPGCTVRTTLELVLGELSDLSFNRQQCSLSGYDELVISQRQ</sequence>
<dbReference type="EMBL" id="CAADJA010000002">
    <property type="protein sequence ID" value="VFS46810.1"/>
    <property type="molecule type" value="Genomic_DNA"/>
</dbReference>
<organism evidence="2 3">
    <name type="scientific">Budvicia aquatica</name>
    <dbReference type="NCBI Taxonomy" id="82979"/>
    <lineage>
        <taxon>Bacteria</taxon>
        <taxon>Pseudomonadati</taxon>
        <taxon>Pseudomonadota</taxon>
        <taxon>Gammaproteobacteria</taxon>
        <taxon>Enterobacterales</taxon>
        <taxon>Budviciaceae</taxon>
        <taxon>Budvicia</taxon>
    </lineage>
</organism>
<dbReference type="InterPro" id="IPR005175">
    <property type="entry name" value="PPC_dom"/>
</dbReference>
<dbReference type="PANTHER" id="PTHR34988">
    <property type="entry name" value="PROTEIN, PUTATIVE-RELATED"/>
    <property type="match status" value="1"/>
</dbReference>
<name>A0A484ZEE0_9GAMM</name>
<dbReference type="PROSITE" id="PS51742">
    <property type="entry name" value="PPC"/>
    <property type="match status" value="1"/>
</dbReference>
<protein>
    <submittedName>
        <fullName evidence="2">Predicted DNA-binding protein with PD1-like DNA-binding motif</fullName>
    </submittedName>
</protein>